<accession>A0AAV2QDI4</accession>
<dbReference type="GO" id="GO:0005576">
    <property type="term" value="C:extracellular region"/>
    <property type="evidence" value="ECO:0007669"/>
    <property type="project" value="UniProtKB-SubCell"/>
</dbReference>
<dbReference type="InterPro" id="IPR009003">
    <property type="entry name" value="Peptidase_S1_PA"/>
</dbReference>
<comment type="caution">
    <text evidence="9">The sequence shown here is derived from an EMBL/GenBank/DDBJ whole genome shotgun (WGS) entry which is preliminary data.</text>
</comment>
<feature type="non-terminal residue" evidence="9">
    <location>
        <position position="355"/>
    </location>
</feature>
<evidence type="ECO:0000313" key="9">
    <source>
        <dbReference type="EMBL" id="CAL4077316.1"/>
    </source>
</evidence>
<dbReference type="InterPro" id="IPR000859">
    <property type="entry name" value="CUB_dom"/>
</dbReference>
<keyword evidence="5 7" id="KW-0720">Serine protease</keyword>
<keyword evidence="6" id="KW-1015">Disulfide bond</keyword>
<evidence type="ECO:0000256" key="1">
    <source>
        <dbReference type="ARBA" id="ARBA00004613"/>
    </source>
</evidence>
<dbReference type="SMART" id="SM00020">
    <property type="entry name" value="Tryp_SPc"/>
    <property type="match status" value="1"/>
</dbReference>
<keyword evidence="3 7" id="KW-0645">Protease</keyword>
<dbReference type="PANTHER" id="PTHR24252">
    <property type="entry name" value="ACROSIN-RELATED"/>
    <property type="match status" value="1"/>
</dbReference>
<protein>
    <recommendedName>
        <fullName evidence="8">Peptidase S1 domain-containing protein</fullName>
    </recommendedName>
</protein>
<dbReference type="Pfam" id="PF00089">
    <property type="entry name" value="Trypsin"/>
    <property type="match status" value="1"/>
</dbReference>
<feature type="domain" description="Peptidase S1" evidence="8">
    <location>
        <begin position="128"/>
        <end position="355"/>
    </location>
</feature>
<evidence type="ECO:0000256" key="4">
    <source>
        <dbReference type="ARBA" id="ARBA00022801"/>
    </source>
</evidence>
<dbReference type="InterPro" id="IPR018114">
    <property type="entry name" value="TRYPSIN_HIS"/>
</dbReference>
<dbReference type="PANTHER" id="PTHR24252:SF7">
    <property type="entry name" value="HYALIN"/>
    <property type="match status" value="1"/>
</dbReference>
<evidence type="ECO:0000259" key="8">
    <source>
        <dbReference type="PROSITE" id="PS50240"/>
    </source>
</evidence>
<dbReference type="InterPro" id="IPR001254">
    <property type="entry name" value="Trypsin_dom"/>
</dbReference>
<dbReference type="Gene3D" id="2.60.120.290">
    <property type="entry name" value="Spermadhesin, CUB domain"/>
    <property type="match status" value="1"/>
</dbReference>
<keyword evidence="4 7" id="KW-0378">Hydrolase</keyword>
<dbReference type="PRINTS" id="PR00722">
    <property type="entry name" value="CHYMOTRYPSIN"/>
</dbReference>
<dbReference type="InterPro" id="IPR035914">
    <property type="entry name" value="Sperma_CUB_dom_sf"/>
</dbReference>
<keyword evidence="2" id="KW-0964">Secreted</keyword>
<comment type="subcellular location">
    <subcellularLocation>
        <location evidence="1">Secreted</location>
    </subcellularLocation>
</comment>
<dbReference type="PROSITE" id="PS00135">
    <property type="entry name" value="TRYPSIN_SER"/>
    <property type="match status" value="1"/>
</dbReference>
<dbReference type="Proteomes" id="UP001497623">
    <property type="component" value="Unassembled WGS sequence"/>
</dbReference>
<reference evidence="9 10" key="1">
    <citation type="submission" date="2024-05" db="EMBL/GenBank/DDBJ databases">
        <authorList>
            <person name="Wallberg A."/>
        </authorList>
    </citation>
    <scope>NUCLEOTIDE SEQUENCE [LARGE SCALE GENOMIC DNA]</scope>
</reference>
<keyword evidence="10" id="KW-1185">Reference proteome</keyword>
<dbReference type="InterPro" id="IPR043504">
    <property type="entry name" value="Peptidase_S1_PA_chymotrypsin"/>
</dbReference>
<dbReference type="Gene3D" id="2.40.10.10">
    <property type="entry name" value="Trypsin-like serine proteases"/>
    <property type="match status" value="1"/>
</dbReference>
<name>A0AAV2QDI4_MEGNR</name>
<dbReference type="PROSITE" id="PS00134">
    <property type="entry name" value="TRYPSIN_HIS"/>
    <property type="match status" value="1"/>
</dbReference>
<evidence type="ECO:0000256" key="6">
    <source>
        <dbReference type="ARBA" id="ARBA00023157"/>
    </source>
</evidence>
<dbReference type="FunFam" id="2.40.10.10:FF:000015">
    <property type="entry name" value="Atrial natriuretic peptide-converting enzyme"/>
    <property type="match status" value="1"/>
</dbReference>
<evidence type="ECO:0000256" key="2">
    <source>
        <dbReference type="ARBA" id="ARBA00022525"/>
    </source>
</evidence>
<dbReference type="GO" id="GO:0006508">
    <property type="term" value="P:proteolysis"/>
    <property type="evidence" value="ECO:0007669"/>
    <property type="project" value="UniProtKB-KW"/>
</dbReference>
<evidence type="ECO:0000313" key="10">
    <source>
        <dbReference type="Proteomes" id="UP001497623"/>
    </source>
</evidence>
<dbReference type="CDD" id="cd00041">
    <property type="entry name" value="CUB"/>
    <property type="match status" value="1"/>
</dbReference>
<dbReference type="AlphaFoldDB" id="A0AAV2QDI4"/>
<dbReference type="InterPro" id="IPR033116">
    <property type="entry name" value="TRYPSIN_SER"/>
</dbReference>
<evidence type="ECO:0000256" key="5">
    <source>
        <dbReference type="ARBA" id="ARBA00022825"/>
    </source>
</evidence>
<dbReference type="SUPFAM" id="SSF50494">
    <property type="entry name" value="Trypsin-like serine proteases"/>
    <property type="match status" value="1"/>
</dbReference>
<dbReference type="PROSITE" id="PS50240">
    <property type="entry name" value="TRYPSIN_DOM"/>
    <property type="match status" value="1"/>
</dbReference>
<sequence>MVRKPCWRAQGTQTVTQQKKCGWNIKTSDGSVVDISCPVFDLQKPNRAGVCKFDYLSLDGFRFCGTESVTATITGGELTKIRFRSNNGKRKPGFKCRADALAPATAPPVNGNGTSSCACGTINQVPRIVGGTETDVNEYPWQAALVERKSSQVFCGGTLINSRYVLTAAHCTDGLKAMKTQILLGNHLQKKEDAAEIRINVKSIIDHPYYNKKNMDRDFALIELADDLDLAALAPEISPACLPEATPENLYEDVDAIVSGWGALSSGGRQPNALQEVVVRTQTNEACNSKYGSGEIQPTMLCAANKGKDSCQGDSGGPLVTNENGSYTVIGVVSWGYGCASKKYPGVYARVTSKF</sequence>
<evidence type="ECO:0000256" key="3">
    <source>
        <dbReference type="ARBA" id="ARBA00022670"/>
    </source>
</evidence>
<dbReference type="CDD" id="cd00190">
    <property type="entry name" value="Tryp_SPc"/>
    <property type="match status" value="1"/>
</dbReference>
<dbReference type="InterPro" id="IPR001314">
    <property type="entry name" value="Peptidase_S1A"/>
</dbReference>
<gene>
    <name evidence="9" type="ORF">MNOR_LOCUS10375</name>
</gene>
<evidence type="ECO:0000256" key="7">
    <source>
        <dbReference type="RuleBase" id="RU363034"/>
    </source>
</evidence>
<dbReference type="Pfam" id="PF00431">
    <property type="entry name" value="CUB"/>
    <property type="match status" value="1"/>
</dbReference>
<dbReference type="GO" id="GO:0004252">
    <property type="term" value="F:serine-type endopeptidase activity"/>
    <property type="evidence" value="ECO:0007669"/>
    <property type="project" value="InterPro"/>
</dbReference>
<dbReference type="EMBL" id="CAXKWB010005215">
    <property type="protein sequence ID" value="CAL4077316.1"/>
    <property type="molecule type" value="Genomic_DNA"/>
</dbReference>
<proteinExistence type="predicted"/>
<dbReference type="SUPFAM" id="SSF49854">
    <property type="entry name" value="Spermadhesin, CUB domain"/>
    <property type="match status" value="1"/>
</dbReference>
<organism evidence="9 10">
    <name type="scientific">Meganyctiphanes norvegica</name>
    <name type="common">Northern krill</name>
    <name type="synonym">Thysanopoda norvegica</name>
    <dbReference type="NCBI Taxonomy" id="48144"/>
    <lineage>
        <taxon>Eukaryota</taxon>
        <taxon>Metazoa</taxon>
        <taxon>Ecdysozoa</taxon>
        <taxon>Arthropoda</taxon>
        <taxon>Crustacea</taxon>
        <taxon>Multicrustacea</taxon>
        <taxon>Malacostraca</taxon>
        <taxon>Eumalacostraca</taxon>
        <taxon>Eucarida</taxon>
        <taxon>Euphausiacea</taxon>
        <taxon>Euphausiidae</taxon>
        <taxon>Meganyctiphanes</taxon>
    </lineage>
</organism>